<keyword evidence="1" id="KW-1133">Transmembrane helix</keyword>
<feature type="domain" description="DUF58" evidence="2">
    <location>
        <begin position="199"/>
        <end position="270"/>
    </location>
</feature>
<name>A0A1G5RSF9_PSEXY</name>
<dbReference type="PANTHER" id="PTHR34351">
    <property type="entry name" value="SLR1927 PROTEIN-RELATED"/>
    <property type="match status" value="1"/>
</dbReference>
<dbReference type="Pfam" id="PF01882">
    <property type="entry name" value="DUF58"/>
    <property type="match status" value="1"/>
</dbReference>
<protein>
    <recommendedName>
        <fullName evidence="2">DUF58 domain-containing protein</fullName>
    </recommendedName>
</protein>
<accession>A0A1G5RSF9</accession>
<reference evidence="3 4" key="1">
    <citation type="submission" date="2016-10" db="EMBL/GenBank/DDBJ databases">
        <authorList>
            <person name="de Groot N.N."/>
        </authorList>
    </citation>
    <scope>NUCLEOTIDE SEQUENCE [LARGE SCALE GENOMIC DNA]</scope>
    <source>
        <strain evidence="3 4">DSM 10317</strain>
    </source>
</reference>
<sequence>MRVRIHKRGVIAYFLGLVLSIVFASYYGGPVSFAWLYGMLLVIPVSILYTILNYKFLNIFQEIEVYKVTKGEEHRYRVLFENSGILPVHRMGMYTLDDRCSLYEIENGQHISLDNHQKKELLSGITCKYAGAYNIGIDRISLSDPFYMYTVELDVQYNFRAIVRPQITDVATKVLDIENLINNTGLKSNRLYEDIPGSDMRAYQKGDSLKSINWKVSAKHNELMVRVPEKMEKRTVTILMDAANSPESREDLEYLKKRDIFLEFVVSAAWHFGEQGVPVRLIYPSGDVKESTVDSNESFMDFYSIVADGIFYGSDKAFNEMQRLVEERRNNVNDNDTWIIIREDPGEGESSCLICG</sequence>
<dbReference type="AlphaFoldDB" id="A0A1G5RSF9"/>
<dbReference type="InterPro" id="IPR002881">
    <property type="entry name" value="DUF58"/>
</dbReference>
<feature type="transmembrane region" description="Helical" evidence="1">
    <location>
        <begin position="12"/>
        <end position="28"/>
    </location>
</feature>
<dbReference type="EMBL" id="FMWK01000001">
    <property type="protein sequence ID" value="SCZ76371.1"/>
    <property type="molecule type" value="Genomic_DNA"/>
</dbReference>
<evidence type="ECO:0000259" key="2">
    <source>
        <dbReference type="Pfam" id="PF01882"/>
    </source>
</evidence>
<keyword evidence="1" id="KW-0812">Transmembrane</keyword>
<evidence type="ECO:0000256" key="1">
    <source>
        <dbReference type="SAM" id="Phobius"/>
    </source>
</evidence>
<dbReference type="RefSeq" id="WP_090160656.1">
    <property type="nucleotide sequence ID" value="NZ_FMWK01000001.1"/>
</dbReference>
<gene>
    <name evidence="3" type="ORF">SAMN02910350_00219</name>
</gene>
<dbReference type="Proteomes" id="UP000199428">
    <property type="component" value="Unassembled WGS sequence"/>
</dbReference>
<proteinExistence type="predicted"/>
<evidence type="ECO:0000313" key="4">
    <source>
        <dbReference type="Proteomes" id="UP000199428"/>
    </source>
</evidence>
<feature type="transmembrane region" description="Helical" evidence="1">
    <location>
        <begin position="34"/>
        <end position="52"/>
    </location>
</feature>
<organism evidence="3 4">
    <name type="scientific">Pseudobutyrivibrio xylanivorans</name>
    <dbReference type="NCBI Taxonomy" id="185007"/>
    <lineage>
        <taxon>Bacteria</taxon>
        <taxon>Bacillati</taxon>
        <taxon>Bacillota</taxon>
        <taxon>Clostridia</taxon>
        <taxon>Lachnospirales</taxon>
        <taxon>Lachnospiraceae</taxon>
        <taxon>Pseudobutyrivibrio</taxon>
    </lineage>
</organism>
<keyword evidence="1" id="KW-0472">Membrane</keyword>
<evidence type="ECO:0000313" key="3">
    <source>
        <dbReference type="EMBL" id="SCZ76371.1"/>
    </source>
</evidence>